<sequence length="86" mass="9064">MGRDGLVATGDEDSALSRQSRAPGPPPPPCSQDSWFSKRYLAPTMPNGGEKAFGERGLYEVDGVEMEGGGGLGSRGELCNQYETAL</sequence>
<reference evidence="2 3" key="1">
    <citation type="journal article" date="2023" name="Sci. Data">
        <title>Genome assembly of the Korean intertidal mud-creeper Batillaria attramentaria.</title>
        <authorList>
            <person name="Patra A.K."/>
            <person name="Ho P.T."/>
            <person name="Jun S."/>
            <person name="Lee S.J."/>
            <person name="Kim Y."/>
            <person name="Won Y.J."/>
        </authorList>
    </citation>
    <scope>NUCLEOTIDE SEQUENCE [LARGE SCALE GENOMIC DNA]</scope>
    <source>
        <strain evidence="2">Wonlab-2016</strain>
    </source>
</reference>
<dbReference type="Proteomes" id="UP001519460">
    <property type="component" value="Unassembled WGS sequence"/>
</dbReference>
<dbReference type="AlphaFoldDB" id="A0ABD0KI92"/>
<evidence type="ECO:0000256" key="1">
    <source>
        <dbReference type="SAM" id="MobiDB-lite"/>
    </source>
</evidence>
<organism evidence="2 3">
    <name type="scientific">Batillaria attramentaria</name>
    <dbReference type="NCBI Taxonomy" id="370345"/>
    <lineage>
        <taxon>Eukaryota</taxon>
        <taxon>Metazoa</taxon>
        <taxon>Spiralia</taxon>
        <taxon>Lophotrochozoa</taxon>
        <taxon>Mollusca</taxon>
        <taxon>Gastropoda</taxon>
        <taxon>Caenogastropoda</taxon>
        <taxon>Sorbeoconcha</taxon>
        <taxon>Cerithioidea</taxon>
        <taxon>Batillariidae</taxon>
        <taxon>Batillaria</taxon>
    </lineage>
</organism>
<name>A0ABD0KI92_9CAEN</name>
<comment type="caution">
    <text evidence="2">The sequence shown here is derived from an EMBL/GenBank/DDBJ whole genome shotgun (WGS) entry which is preliminary data.</text>
</comment>
<evidence type="ECO:0000313" key="2">
    <source>
        <dbReference type="EMBL" id="KAK7486889.1"/>
    </source>
</evidence>
<proteinExistence type="predicted"/>
<dbReference type="EMBL" id="JACVVK020000172">
    <property type="protein sequence ID" value="KAK7486889.1"/>
    <property type="molecule type" value="Genomic_DNA"/>
</dbReference>
<keyword evidence="3" id="KW-1185">Reference proteome</keyword>
<feature type="region of interest" description="Disordered" evidence="1">
    <location>
        <begin position="1"/>
        <end position="35"/>
    </location>
</feature>
<gene>
    <name evidence="2" type="ORF">BaRGS_00021860</name>
</gene>
<accession>A0ABD0KI92</accession>
<protein>
    <submittedName>
        <fullName evidence="2">Uncharacterized protein</fullName>
    </submittedName>
</protein>
<evidence type="ECO:0000313" key="3">
    <source>
        <dbReference type="Proteomes" id="UP001519460"/>
    </source>
</evidence>